<feature type="transmembrane region" description="Helical" evidence="1">
    <location>
        <begin position="81"/>
        <end position="100"/>
    </location>
</feature>
<evidence type="ECO:0000313" key="2">
    <source>
        <dbReference type="EMBL" id="TRY72977.1"/>
    </source>
</evidence>
<proteinExistence type="predicted"/>
<evidence type="ECO:0000313" key="3">
    <source>
        <dbReference type="Proteomes" id="UP000318571"/>
    </source>
</evidence>
<dbReference type="EMBL" id="VCGU01000007">
    <property type="protein sequence ID" value="TRY72977.1"/>
    <property type="molecule type" value="Genomic_DNA"/>
</dbReference>
<dbReference type="Proteomes" id="UP000318571">
    <property type="component" value="Chromosome 3"/>
</dbReference>
<dbReference type="AlphaFoldDB" id="A0A553P5L7"/>
<keyword evidence="1" id="KW-0472">Membrane</keyword>
<evidence type="ECO:0008006" key="4">
    <source>
        <dbReference type="Google" id="ProtNLM"/>
    </source>
</evidence>
<gene>
    <name evidence="2" type="ORF">TCAL_15694</name>
</gene>
<keyword evidence="3" id="KW-1185">Reference proteome</keyword>
<name>A0A553P5L7_TIGCA</name>
<sequence>TSTASTKFTFLPKDIYESKENFLVSTPGSVYVPKYAPWGAKISEVQGRLISSGIVDKIAKKYVGRKEVLEDKLVPLSLEHILSPLFLLASGLCLSMLVLISELHPWRSMQTAVTKNYK</sequence>
<organism evidence="2 3">
    <name type="scientific">Tigriopus californicus</name>
    <name type="common">Marine copepod</name>
    <dbReference type="NCBI Taxonomy" id="6832"/>
    <lineage>
        <taxon>Eukaryota</taxon>
        <taxon>Metazoa</taxon>
        <taxon>Ecdysozoa</taxon>
        <taxon>Arthropoda</taxon>
        <taxon>Crustacea</taxon>
        <taxon>Multicrustacea</taxon>
        <taxon>Hexanauplia</taxon>
        <taxon>Copepoda</taxon>
        <taxon>Harpacticoida</taxon>
        <taxon>Harpacticidae</taxon>
        <taxon>Tigriopus</taxon>
    </lineage>
</organism>
<reference evidence="2 3" key="1">
    <citation type="journal article" date="2018" name="Nat. Ecol. Evol.">
        <title>Genomic signatures of mitonuclear coevolution across populations of Tigriopus californicus.</title>
        <authorList>
            <person name="Barreto F.S."/>
            <person name="Watson E.T."/>
            <person name="Lima T.G."/>
            <person name="Willett C.S."/>
            <person name="Edmands S."/>
            <person name="Li W."/>
            <person name="Burton R.S."/>
        </authorList>
    </citation>
    <scope>NUCLEOTIDE SEQUENCE [LARGE SCALE GENOMIC DNA]</scope>
    <source>
        <strain evidence="2 3">San Diego</strain>
    </source>
</reference>
<evidence type="ECO:0000256" key="1">
    <source>
        <dbReference type="SAM" id="Phobius"/>
    </source>
</evidence>
<keyword evidence="1" id="KW-1133">Transmembrane helix</keyword>
<keyword evidence="1" id="KW-0812">Transmembrane</keyword>
<protein>
    <recommendedName>
        <fullName evidence="4">Ionotropic glutamate receptor C-terminal domain-containing protein</fullName>
    </recommendedName>
</protein>
<accession>A0A553P5L7</accession>
<feature type="non-terminal residue" evidence="2">
    <location>
        <position position="1"/>
    </location>
</feature>
<comment type="caution">
    <text evidence="2">The sequence shown here is derived from an EMBL/GenBank/DDBJ whole genome shotgun (WGS) entry which is preliminary data.</text>
</comment>